<geneLocation type="plasmid" evidence="1">
    <name>3</name>
</geneLocation>
<keyword evidence="2" id="KW-1185">Reference proteome</keyword>
<dbReference type="HOGENOM" id="CLU_2976540_0_0_11"/>
<protein>
    <submittedName>
        <fullName evidence="1">Uncharacterized protein</fullName>
    </submittedName>
</protein>
<dbReference type="Proteomes" id="UP000025229">
    <property type="component" value="Plasmid 3"/>
</dbReference>
<evidence type="ECO:0000313" key="1">
    <source>
        <dbReference type="EMBL" id="AHY48420.1"/>
    </source>
</evidence>
<evidence type="ECO:0000313" key="2">
    <source>
        <dbReference type="Proteomes" id="UP000025229"/>
    </source>
</evidence>
<gene>
    <name evidence="1" type="ORF">RradSPS_3137</name>
</gene>
<dbReference type="AlphaFoldDB" id="A0A023X8R0"/>
<accession>A0A023X8R0</accession>
<proteinExistence type="predicted"/>
<reference evidence="1 2" key="1">
    <citation type="submission" date="2014-03" db="EMBL/GenBank/DDBJ databases">
        <title>Complete genome sequence of the Radio-Resistant Rubrobacter radiotolerans RSPS-4.</title>
        <authorList>
            <person name="Egas C.C."/>
            <person name="Barroso C.C."/>
            <person name="Froufe H.J.C."/>
            <person name="Pacheco J.J."/>
            <person name="Albuquerque L.L."/>
            <person name="da Costa M.M.S."/>
        </authorList>
    </citation>
    <scope>NUCLEOTIDE SEQUENCE [LARGE SCALE GENOMIC DNA]</scope>
    <source>
        <strain evidence="1 2">RSPS-4</strain>
        <plasmid evidence="1 2">3</plasmid>
    </source>
</reference>
<organism evidence="1 2">
    <name type="scientific">Rubrobacter radiotolerans</name>
    <name type="common">Arthrobacter radiotolerans</name>
    <dbReference type="NCBI Taxonomy" id="42256"/>
    <lineage>
        <taxon>Bacteria</taxon>
        <taxon>Bacillati</taxon>
        <taxon>Actinomycetota</taxon>
        <taxon>Rubrobacteria</taxon>
        <taxon>Rubrobacterales</taxon>
        <taxon>Rubrobacteraceae</taxon>
        <taxon>Rubrobacter</taxon>
    </lineage>
</organism>
<dbReference type="EMBL" id="CP007517">
    <property type="protein sequence ID" value="AHY48420.1"/>
    <property type="molecule type" value="Genomic_DNA"/>
</dbReference>
<sequence>MVLDTALLYILPAQGLADTCRIRHARAYDVLLFNAAHSRWNSFHLRLNVAAMPTIPAG</sequence>
<keyword evidence="1" id="KW-0614">Plasmid</keyword>
<dbReference type="KEGG" id="rrd:RradSPS_3137"/>
<name>A0A023X8R0_RUBRA</name>